<evidence type="ECO:0000259" key="2">
    <source>
        <dbReference type="Pfam" id="PF22936"/>
    </source>
</evidence>
<organism evidence="3">
    <name type="scientific">Tanacetum cinerariifolium</name>
    <name type="common">Dalmatian daisy</name>
    <name type="synonym">Chrysanthemum cinerariifolium</name>
    <dbReference type="NCBI Taxonomy" id="118510"/>
    <lineage>
        <taxon>Eukaryota</taxon>
        <taxon>Viridiplantae</taxon>
        <taxon>Streptophyta</taxon>
        <taxon>Embryophyta</taxon>
        <taxon>Tracheophyta</taxon>
        <taxon>Spermatophyta</taxon>
        <taxon>Magnoliopsida</taxon>
        <taxon>eudicotyledons</taxon>
        <taxon>Gunneridae</taxon>
        <taxon>Pentapetalae</taxon>
        <taxon>asterids</taxon>
        <taxon>campanulids</taxon>
        <taxon>Asterales</taxon>
        <taxon>Asteraceae</taxon>
        <taxon>Asteroideae</taxon>
        <taxon>Anthemideae</taxon>
        <taxon>Anthemidinae</taxon>
        <taxon>Tanacetum</taxon>
    </lineage>
</organism>
<proteinExistence type="predicted"/>
<dbReference type="EMBL" id="BKCJ010005129">
    <property type="protein sequence ID" value="GEU65060.1"/>
    <property type="molecule type" value="Genomic_DNA"/>
</dbReference>
<accession>A0A6L2LUQ8</accession>
<feature type="region of interest" description="Disordered" evidence="1">
    <location>
        <begin position="512"/>
        <end position="532"/>
    </location>
</feature>
<name>A0A6L2LUQ8_TANCI</name>
<dbReference type="AlphaFoldDB" id="A0A6L2LUQ8"/>
<dbReference type="Pfam" id="PF22936">
    <property type="entry name" value="Pol_BBD"/>
    <property type="match status" value="1"/>
</dbReference>
<sequence length="605" mass="68386">MNIWKVIQNGNSLKRTGRDRDGRVIILPPMTADEHIAVQRESKARTTLLQSIPDDYVANFYYMDDARDIWNAVKAKFGKNVESKKMRKSMLKQEFLEFRIGEAEGLHKGYDRMQKILSQLNQLKAKPEDEDINLKFLRAFPSSWSQVALTLKTKGGLELLSFDDLYYNLKTLEVDVKGYNTFSSSQSAGPSHYAFPEQQLAYEDFEQIEKLDLEEMDLKWQMAMLSVRVHKFEQKARKKIGFDKKKSTRFNKKNRYSSFKINEIGKKEEDSKALITVDTLVDWTDHDGKSDEVIASKEFGMIAGCDIEDAIEEGAAKIYNLITGADTEEASTADDAREFALMGVTSKMSYGTKSSSSSDSKSMSNDFVSCDNSDKSSEVNTNDFAFSDSSVKSSEPKLNDSTSCASTSCVSISDNETEIKSNVGTPIQDPIIVQDLPSFSCNNSDKNEKNFRTSCNKNGYFNKRQDCDFYEKQMVNKTVGIGVKPIHSRKKVNHQNQFVPQVVLIRTDKVNIPPARPQPVPTGKPKENPFPDAEDEEIFDSGCSRSMTGNKERLDDFQEFQVRKVTLGGGKGRITGKGTIRTPTLDFENVYYVKELQQFNLFSIS</sequence>
<protein>
    <submittedName>
        <fullName evidence="3">Ribonuclease H-like domain-containing protein</fullName>
    </submittedName>
</protein>
<reference evidence="3" key="1">
    <citation type="journal article" date="2019" name="Sci. Rep.">
        <title>Draft genome of Tanacetum cinerariifolium, the natural source of mosquito coil.</title>
        <authorList>
            <person name="Yamashiro T."/>
            <person name="Shiraishi A."/>
            <person name="Satake H."/>
            <person name="Nakayama K."/>
        </authorList>
    </citation>
    <scope>NUCLEOTIDE SEQUENCE</scope>
</reference>
<evidence type="ECO:0000256" key="1">
    <source>
        <dbReference type="SAM" id="MobiDB-lite"/>
    </source>
</evidence>
<gene>
    <name evidence="3" type="ORF">Tci_037038</name>
</gene>
<comment type="caution">
    <text evidence="3">The sequence shown here is derived from an EMBL/GenBank/DDBJ whole genome shotgun (WGS) entry which is preliminary data.</text>
</comment>
<dbReference type="InterPro" id="IPR054722">
    <property type="entry name" value="PolX-like_BBD"/>
</dbReference>
<dbReference type="Pfam" id="PF14223">
    <property type="entry name" value="Retrotran_gag_2"/>
    <property type="match status" value="1"/>
</dbReference>
<feature type="domain" description="Retrovirus-related Pol polyprotein from transposon TNT 1-94-like beta-barrel" evidence="2">
    <location>
        <begin position="538"/>
        <end position="604"/>
    </location>
</feature>
<evidence type="ECO:0000313" key="3">
    <source>
        <dbReference type="EMBL" id="GEU65060.1"/>
    </source>
</evidence>